<protein>
    <submittedName>
        <fullName evidence="1">DUF885 family protein</fullName>
    </submittedName>
</protein>
<dbReference type="Pfam" id="PF05960">
    <property type="entry name" value="DUF885"/>
    <property type="match status" value="1"/>
</dbReference>
<keyword evidence="2" id="KW-1185">Reference proteome</keyword>
<comment type="caution">
    <text evidence="1">The sequence shown here is derived from an EMBL/GenBank/DDBJ whole genome shotgun (WGS) entry which is preliminary data.</text>
</comment>
<dbReference type="PANTHER" id="PTHR33361">
    <property type="entry name" value="GLR0591 PROTEIN"/>
    <property type="match status" value="1"/>
</dbReference>
<dbReference type="InterPro" id="IPR010281">
    <property type="entry name" value="DUF885"/>
</dbReference>
<accession>A0ABV0B3E8</accession>
<reference evidence="1 2" key="1">
    <citation type="submission" date="2024-05" db="EMBL/GenBank/DDBJ databases">
        <title>Sphingomonas sp. HF-S3 16S ribosomal RNA gene Genome sequencing and assembly.</title>
        <authorList>
            <person name="Lee H."/>
        </authorList>
    </citation>
    <scope>NUCLEOTIDE SEQUENCE [LARGE SCALE GENOMIC DNA]</scope>
    <source>
        <strain evidence="1 2">HF-S3</strain>
    </source>
</reference>
<evidence type="ECO:0000313" key="1">
    <source>
        <dbReference type="EMBL" id="MEN3746118.1"/>
    </source>
</evidence>
<dbReference type="EMBL" id="JBDIZK010000002">
    <property type="protein sequence ID" value="MEN3746118.1"/>
    <property type="molecule type" value="Genomic_DNA"/>
</dbReference>
<evidence type="ECO:0000313" key="2">
    <source>
        <dbReference type="Proteomes" id="UP001427805"/>
    </source>
</evidence>
<dbReference type="RefSeq" id="WP_346245130.1">
    <property type="nucleotide sequence ID" value="NZ_JBDIZK010000002.1"/>
</dbReference>
<dbReference type="PANTHER" id="PTHR33361:SF2">
    <property type="entry name" value="DUF885 DOMAIN-CONTAINING PROTEIN"/>
    <property type="match status" value="1"/>
</dbReference>
<organism evidence="1 2">
    <name type="scientific">Sphingomonas rustica</name>
    <dbReference type="NCBI Taxonomy" id="3103142"/>
    <lineage>
        <taxon>Bacteria</taxon>
        <taxon>Pseudomonadati</taxon>
        <taxon>Pseudomonadota</taxon>
        <taxon>Alphaproteobacteria</taxon>
        <taxon>Sphingomonadales</taxon>
        <taxon>Sphingomonadaceae</taxon>
        <taxon>Sphingomonas</taxon>
    </lineage>
</organism>
<sequence length="614" mass="68212">MHIRRREFLASIPPVVAAATLPATARAQAATAAPGSEAEKLNQALDWAYDALIREDPEFATALGLDKGDNVAAKSRLADRSPAGIKRQQGLYRDGLTKLKAIDADKLTGMDRINYDTFRGPWETYVQAYDRFNYGTHSWPEPHPVTQLSGTYRSIPDFLINQHSIAGQADADAYLARCADFAAQIDNETGRMQAEHAAGVIPPDFVIDRTLQQYERIVAPRPEANGLTTNLAEKAKEAGIAGDWTARGTAVVRDRIYPAMQRQIAELRKVRARATHDGGVWRLPDGAAYYDYALAYATTTTMSADEIHKLGLERIAELTARADAIFREQGMTKGTVAQRLLAIGKDPRYIYPNTDAGKAKLIAELNLQMVEMQKRLPEMFGRLPKAMVEIRRVPPEIEAGATGGYYQSPALDGSRPGAYYINLRDTAENPRWSLPTLTYHEATPGHHHQIALAQEATGIPPLRRLPAYSVYTEGWGLYAEQLADEMGAYAQDPLGRLGYLQSYLFRAARLVVDTGLHHQRWSREKAIAYMNDTLGTPEPSNVTEVERYCVWPGQATSYMVGQTRWVALREKARKSLGERFDIRGFHDTALAAGAMPVSVLETVIDRWVEARKQA</sequence>
<name>A0ABV0B3E8_9SPHN</name>
<dbReference type="PROSITE" id="PS51318">
    <property type="entry name" value="TAT"/>
    <property type="match status" value="1"/>
</dbReference>
<gene>
    <name evidence="1" type="ORF">TPR58_02980</name>
</gene>
<proteinExistence type="predicted"/>
<dbReference type="Proteomes" id="UP001427805">
    <property type="component" value="Unassembled WGS sequence"/>
</dbReference>
<dbReference type="InterPro" id="IPR006311">
    <property type="entry name" value="TAT_signal"/>
</dbReference>